<dbReference type="Proteomes" id="UP000039324">
    <property type="component" value="Unassembled WGS sequence"/>
</dbReference>
<dbReference type="InterPro" id="IPR027417">
    <property type="entry name" value="P-loop_NTPase"/>
</dbReference>
<keyword evidence="2 6" id="KW-0547">Nucleotide-binding</keyword>
<evidence type="ECO:0000256" key="3">
    <source>
        <dbReference type="ARBA" id="ARBA00022842"/>
    </source>
</evidence>
<dbReference type="SMART" id="SM00275">
    <property type="entry name" value="G_alpha"/>
    <property type="match status" value="1"/>
</dbReference>
<evidence type="ECO:0000313" key="9">
    <source>
        <dbReference type="EMBL" id="SPR01291.1"/>
    </source>
</evidence>
<evidence type="ECO:0000256" key="4">
    <source>
        <dbReference type="ARBA" id="ARBA00023134"/>
    </source>
</evidence>
<reference evidence="8 10" key="1">
    <citation type="submission" date="2015-02" db="EMBL/GenBank/DDBJ databases">
        <authorList>
            <person name="Chooi Y.-H."/>
        </authorList>
    </citation>
    <scope>NUCLEOTIDE SEQUENCE [LARGE SCALE GENOMIC DNA]</scope>
    <source>
        <strain evidence="8">E3</strain>
    </source>
</reference>
<name>A0A0G4J183_PLABS</name>
<keyword evidence="3 7" id="KW-0460">Magnesium</keyword>
<dbReference type="PROSITE" id="PS51882">
    <property type="entry name" value="G_ALPHA"/>
    <property type="match status" value="1"/>
</dbReference>
<dbReference type="STRING" id="37360.A0A0G4J183"/>
<dbReference type="InterPro" id="IPR011025">
    <property type="entry name" value="GproteinA_insert"/>
</dbReference>
<organism evidence="8 10">
    <name type="scientific">Plasmodiophora brassicae</name>
    <name type="common">Clubroot disease agent</name>
    <dbReference type="NCBI Taxonomy" id="37360"/>
    <lineage>
        <taxon>Eukaryota</taxon>
        <taxon>Sar</taxon>
        <taxon>Rhizaria</taxon>
        <taxon>Endomyxa</taxon>
        <taxon>Phytomyxea</taxon>
        <taxon>Plasmodiophorida</taxon>
        <taxon>Plasmodiophoridae</taxon>
        <taxon>Plasmodiophora</taxon>
    </lineage>
</organism>
<feature type="binding site" evidence="6">
    <location>
        <position position="330"/>
    </location>
    <ligand>
        <name>GTP</name>
        <dbReference type="ChEBI" id="CHEBI:37565"/>
    </ligand>
</feature>
<dbReference type="GO" id="GO:0031683">
    <property type="term" value="F:G-protein beta/gamma-subunit complex binding"/>
    <property type="evidence" value="ECO:0007669"/>
    <property type="project" value="InterPro"/>
</dbReference>
<keyword evidence="5" id="KW-0807">Transducer</keyword>
<evidence type="ECO:0000256" key="6">
    <source>
        <dbReference type="PIRSR" id="PIRSR601019-1"/>
    </source>
</evidence>
<dbReference type="GO" id="GO:0005834">
    <property type="term" value="C:heterotrimeric G-protein complex"/>
    <property type="evidence" value="ECO:0007669"/>
    <property type="project" value="TreeGrafter"/>
</dbReference>
<proteinExistence type="predicted"/>
<dbReference type="GO" id="GO:0001664">
    <property type="term" value="F:G protein-coupled receptor binding"/>
    <property type="evidence" value="ECO:0007669"/>
    <property type="project" value="TreeGrafter"/>
</dbReference>
<evidence type="ECO:0000256" key="2">
    <source>
        <dbReference type="ARBA" id="ARBA00022741"/>
    </source>
</evidence>
<keyword evidence="9" id="KW-0496">Mitochondrion</keyword>
<dbReference type="GO" id="GO:0003924">
    <property type="term" value="F:GTPase activity"/>
    <property type="evidence" value="ECO:0007669"/>
    <property type="project" value="InterPro"/>
</dbReference>
<keyword evidence="1 7" id="KW-0479">Metal-binding</keyword>
<feature type="binding site" evidence="7">
    <location>
        <position position="187"/>
    </location>
    <ligand>
        <name>Mg(2+)</name>
        <dbReference type="ChEBI" id="CHEBI:18420"/>
    </ligand>
</feature>
<dbReference type="PANTHER" id="PTHR10218:SF302">
    <property type="entry name" value="GUANINE NUCLEOTIDE-BINDING PROTEIN ALPHA-5 SUBUNIT"/>
    <property type="match status" value="1"/>
</dbReference>
<dbReference type="EMBL" id="CDSF01000112">
    <property type="protein sequence ID" value="CEP01252.1"/>
    <property type="molecule type" value="Genomic_DNA"/>
</dbReference>
<accession>A0A0G4J183</accession>
<evidence type="ECO:0000313" key="8">
    <source>
        <dbReference type="EMBL" id="CEP01252.1"/>
    </source>
</evidence>
<reference evidence="9 11" key="2">
    <citation type="submission" date="2018-03" db="EMBL/GenBank/DDBJ databases">
        <authorList>
            <person name="Fogelqvist J."/>
        </authorList>
    </citation>
    <scope>NUCLEOTIDE SEQUENCE [LARGE SCALE GENOMIC DNA]</scope>
</reference>
<dbReference type="EMBL" id="OVEO01000017">
    <property type="protein sequence ID" value="SPR01291.1"/>
    <property type="molecule type" value="Genomic_DNA"/>
</dbReference>
<evidence type="ECO:0000256" key="5">
    <source>
        <dbReference type="ARBA" id="ARBA00023224"/>
    </source>
</evidence>
<dbReference type="InterPro" id="IPR001019">
    <property type="entry name" value="Gprotein_alpha_su"/>
</dbReference>
<dbReference type="AlphaFoldDB" id="A0A0G4J183"/>
<sequence length="367" mass="40473">MFSCCRPSRQVLPDEPAAPVPDQAVQRALEEEALRARDIMKLLLIGPGDSGKSTLFKQTNVVYGTGFTDAERAAFVGEVYNSILSALIALVDACDTLDADLDAKIRPEAIAARDLLKGVPIGTRIDRRLCDAIRTLWADPGLQNAYAHRSRFQLHDSTAYFMERLGDVSADGYVPTQQDILRVRASTTGILERDFSVQGRTFRILDVGGQRTERKKWIRCFEGVSAVIFVASLADYDLMLYEDETVNRMAEALNLFGEICRLPYFRNTPIILILNKKDVFKQKLADSSLANLFPEYAGGADYEAGVRFVQERFLAKLPAGLSVEPFVTCACEVDNVRLVLDRVIDLIVSKASAPVVIAPGAATTTTL</sequence>
<geneLocation type="mitochondrion" evidence="9"/>
<gene>
    <name evidence="8" type="ORF">PBRA_001858</name>
    <name evidence="9" type="ORF">PLBR_LOCUS8506</name>
</gene>
<feature type="binding site" evidence="6">
    <location>
        <begin position="275"/>
        <end position="278"/>
    </location>
    <ligand>
        <name>GTP</name>
        <dbReference type="ChEBI" id="CHEBI:37565"/>
    </ligand>
</feature>
<dbReference type="SUPFAM" id="SSF52540">
    <property type="entry name" value="P-loop containing nucleoside triphosphate hydrolases"/>
    <property type="match status" value="1"/>
</dbReference>
<dbReference type="Gene3D" id="3.40.50.300">
    <property type="entry name" value="P-loop containing nucleotide triphosphate hydrolases"/>
    <property type="match status" value="1"/>
</dbReference>
<protein>
    <submittedName>
        <fullName evidence="8">Uncharacterized protein</fullName>
    </submittedName>
</protein>
<feature type="binding site" evidence="6">
    <location>
        <begin position="156"/>
        <end position="157"/>
    </location>
    <ligand>
        <name>GTP</name>
        <dbReference type="ChEBI" id="CHEBI:37565"/>
    </ligand>
</feature>
<dbReference type="SUPFAM" id="SSF47895">
    <property type="entry name" value="Transducin (alpha subunit), insertion domain"/>
    <property type="match status" value="1"/>
</dbReference>
<dbReference type="GO" id="GO:0005737">
    <property type="term" value="C:cytoplasm"/>
    <property type="evidence" value="ECO:0007669"/>
    <property type="project" value="TreeGrafter"/>
</dbReference>
<evidence type="ECO:0000256" key="7">
    <source>
        <dbReference type="PIRSR" id="PIRSR601019-2"/>
    </source>
</evidence>
<dbReference type="GO" id="GO:0046872">
    <property type="term" value="F:metal ion binding"/>
    <property type="evidence" value="ECO:0007669"/>
    <property type="project" value="UniProtKB-KW"/>
</dbReference>
<evidence type="ECO:0000313" key="10">
    <source>
        <dbReference type="Proteomes" id="UP000039324"/>
    </source>
</evidence>
<dbReference type="Gene3D" id="1.10.400.10">
    <property type="entry name" value="GI Alpha 1, domain 2-like"/>
    <property type="match status" value="1"/>
</dbReference>
<feature type="binding site" evidence="7">
    <location>
        <position position="53"/>
    </location>
    <ligand>
        <name>Mg(2+)</name>
        <dbReference type="ChEBI" id="CHEBI:18420"/>
    </ligand>
</feature>
<feature type="binding site" evidence="6">
    <location>
        <begin position="206"/>
        <end position="210"/>
    </location>
    <ligand>
        <name>GTP</name>
        <dbReference type="ChEBI" id="CHEBI:37565"/>
    </ligand>
</feature>
<feature type="binding site" evidence="6">
    <location>
        <begin position="181"/>
        <end position="187"/>
    </location>
    <ligand>
        <name>GTP</name>
        <dbReference type="ChEBI" id="CHEBI:37565"/>
    </ligand>
</feature>
<keyword evidence="10" id="KW-1185">Reference proteome</keyword>
<evidence type="ECO:0000313" key="11">
    <source>
        <dbReference type="Proteomes" id="UP000290189"/>
    </source>
</evidence>
<dbReference type="Pfam" id="PF00503">
    <property type="entry name" value="G-alpha"/>
    <property type="match status" value="1"/>
</dbReference>
<dbReference type="FunFam" id="3.40.50.300:FF:002307">
    <property type="entry name" value="Guanine nucleotide-binding protein G(k) subunit alpha"/>
    <property type="match status" value="1"/>
</dbReference>
<dbReference type="GO" id="GO:0007188">
    <property type="term" value="P:adenylate cyclase-modulating G protein-coupled receptor signaling pathway"/>
    <property type="evidence" value="ECO:0007669"/>
    <property type="project" value="TreeGrafter"/>
</dbReference>
<dbReference type="PRINTS" id="PR00318">
    <property type="entry name" value="GPROTEINA"/>
</dbReference>
<dbReference type="GO" id="GO:0005525">
    <property type="term" value="F:GTP binding"/>
    <property type="evidence" value="ECO:0007669"/>
    <property type="project" value="UniProtKB-KW"/>
</dbReference>
<dbReference type="CDD" id="cd00066">
    <property type="entry name" value="G-alpha"/>
    <property type="match status" value="1"/>
</dbReference>
<dbReference type="OMA" id="QMRYIHT"/>
<dbReference type="PANTHER" id="PTHR10218">
    <property type="entry name" value="GTP-BINDING PROTEIN ALPHA SUBUNIT"/>
    <property type="match status" value="1"/>
</dbReference>
<keyword evidence="4 6" id="KW-0342">GTP-binding</keyword>
<dbReference type="OrthoDB" id="5817230at2759"/>
<evidence type="ECO:0000256" key="1">
    <source>
        <dbReference type="ARBA" id="ARBA00022723"/>
    </source>
</evidence>
<dbReference type="Proteomes" id="UP000290189">
    <property type="component" value="Unassembled WGS sequence"/>
</dbReference>